<dbReference type="PROSITE" id="PS50302">
    <property type="entry name" value="PUM"/>
    <property type="match status" value="8"/>
</dbReference>
<sequence length="646" mass="74093">MSIFDESDKKEAEENAFGLNFKKANIDEQLICDDMARLLDDKKELVHEETNPYSSGNYAPTFDQFESADKQAELQNKNFKETSLESFGFSMEANSSEFRFPDDKPENKSCDNTKPFCISNPIPTPSFNTPAYAQEFGSTPHMGYPYYQQPYSPFDQVDQREYHAANSSPFHSPDNYNGVHNAQYYRAPQPEEFKSPEVDFPYNYNSGSNIFAAFDQKEKNAFDSSPGGQDHMKFASTNMVSTTGTSNYNNQFCAYPNRDFPAASRISCPSQLRSKGKLDSKLKISAPKFKSGESSKSIFVKNLEARLSDSHSDVVIAEILGQDKLPEIIKNQKGSRFVQDAYYTTSEEEKEQIFEEIKDSWKDLIVNRFANYVIQKIFENGPEHQKEFFALNLIGSMVSMSMEDYACRIIQKLLENLKSETRLKLISELHENVEKLIYNCNGNHVIQKSIEFIPEKYLDFIIEEVGENIYAFSTHKYGCRVIEKMIEFCKCEEVDNIVEEILPMAKELAVDKSGNYVCQSILKNGKTKYKKRLIGILKEDLLHYSTNKYASNVIECCFKFTSNSQRKDFVKTILKSSKSTSCPLEVMLCDKFGNYVIQNMLEKADENDRKTIVSKLKEIVKRRKQLNQNAKIVFKAIKEKGLYPSN</sequence>
<accession>A0AAD1U3J6</accession>
<gene>
    <name evidence="4" type="ORF">ECRASSUSDP1_LOCUS2806</name>
</gene>
<dbReference type="Gene3D" id="1.25.10.10">
    <property type="entry name" value="Leucine-rich Repeat Variant"/>
    <property type="match status" value="1"/>
</dbReference>
<keyword evidence="5" id="KW-1185">Reference proteome</keyword>
<dbReference type="InterPro" id="IPR033133">
    <property type="entry name" value="PUM-HD"/>
</dbReference>
<evidence type="ECO:0000259" key="3">
    <source>
        <dbReference type="PROSITE" id="PS50303"/>
    </source>
</evidence>
<dbReference type="InterPro" id="IPR011989">
    <property type="entry name" value="ARM-like"/>
</dbReference>
<feature type="repeat" description="Pumilio" evidence="2">
    <location>
        <begin position="536"/>
        <end position="571"/>
    </location>
</feature>
<protein>
    <recommendedName>
        <fullName evidence="3">PUM-HD domain-containing protein</fullName>
    </recommendedName>
</protein>
<reference evidence="4" key="1">
    <citation type="submission" date="2023-07" db="EMBL/GenBank/DDBJ databases">
        <authorList>
            <consortium name="AG Swart"/>
            <person name="Singh M."/>
            <person name="Singh A."/>
            <person name="Seah K."/>
            <person name="Emmerich C."/>
        </authorList>
    </citation>
    <scope>NUCLEOTIDE SEQUENCE</scope>
    <source>
        <strain evidence="4">DP1</strain>
    </source>
</reference>
<dbReference type="SMART" id="SM00025">
    <property type="entry name" value="Pumilio"/>
    <property type="match status" value="8"/>
</dbReference>
<dbReference type="EMBL" id="CAMPGE010002685">
    <property type="protein sequence ID" value="CAI2361495.1"/>
    <property type="molecule type" value="Genomic_DNA"/>
</dbReference>
<keyword evidence="1" id="KW-0677">Repeat</keyword>
<feature type="repeat" description="Pumilio" evidence="2">
    <location>
        <begin position="318"/>
        <end position="355"/>
    </location>
</feature>
<feature type="repeat" description="Pumilio" evidence="2">
    <location>
        <begin position="500"/>
        <end position="535"/>
    </location>
</feature>
<dbReference type="PANTHER" id="PTHR12537:SF112">
    <property type="entry name" value="FEM-3 MRNA-BINDING FACTOR 1-RELATED"/>
    <property type="match status" value="1"/>
</dbReference>
<name>A0AAD1U3J6_EUPCR</name>
<evidence type="ECO:0000256" key="2">
    <source>
        <dbReference type="PROSITE-ProRule" id="PRU00317"/>
    </source>
</evidence>
<feature type="repeat" description="Pumilio" evidence="2">
    <location>
        <begin position="464"/>
        <end position="499"/>
    </location>
</feature>
<feature type="domain" description="PUM-HD" evidence="3">
    <location>
        <begin position="295"/>
        <end position="640"/>
    </location>
</feature>
<dbReference type="Pfam" id="PF00806">
    <property type="entry name" value="PUF"/>
    <property type="match status" value="8"/>
</dbReference>
<dbReference type="Proteomes" id="UP001295684">
    <property type="component" value="Unassembled WGS sequence"/>
</dbReference>
<organism evidence="4 5">
    <name type="scientific">Euplotes crassus</name>
    <dbReference type="NCBI Taxonomy" id="5936"/>
    <lineage>
        <taxon>Eukaryota</taxon>
        <taxon>Sar</taxon>
        <taxon>Alveolata</taxon>
        <taxon>Ciliophora</taxon>
        <taxon>Intramacronucleata</taxon>
        <taxon>Spirotrichea</taxon>
        <taxon>Hypotrichia</taxon>
        <taxon>Euplotida</taxon>
        <taxon>Euplotidae</taxon>
        <taxon>Moneuplotes</taxon>
    </lineage>
</organism>
<comment type="caution">
    <text evidence="4">The sequence shown here is derived from an EMBL/GenBank/DDBJ whole genome shotgun (WGS) entry which is preliminary data.</text>
</comment>
<evidence type="ECO:0000313" key="5">
    <source>
        <dbReference type="Proteomes" id="UP001295684"/>
    </source>
</evidence>
<feature type="repeat" description="Pumilio" evidence="2">
    <location>
        <begin position="579"/>
        <end position="614"/>
    </location>
</feature>
<dbReference type="InterPro" id="IPR016024">
    <property type="entry name" value="ARM-type_fold"/>
</dbReference>
<dbReference type="SUPFAM" id="SSF48371">
    <property type="entry name" value="ARM repeat"/>
    <property type="match status" value="1"/>
</dbReference>
<dbReference type="GO" id="GO:0003730">
    <property type="term" value="F:mRNA 3'-UTR binding"/>
    <property type="evidence" value="ECO:0007669"/>
    <property type="project" value="TreeGrafter"/>
</dbReference>
<feature type="repeat" description="Pumilio" evidence="2">
    <location>
        <begin position="392"/>
        <end position="427"/>
    </location>
</feature>
<evidence type="ECO:0000313" key="4">
    <source>
        <dbReference type="EMBL" id="CAI2361495.1"/>
    </source>
</evidence>
<dbReference type="InterPro" id="IPR001313">
    <property type="entry name" value="Pumilio_RNA-bd_rpt"/>
</dbReference>
<dbReference type="GO" id="GO:0005634">
    <property type="term" value="C:nucleus"/>
    <property type="evidence" value="ECO:0007669"/>
    <property type="project" value="TreeGrafter"/>
</dbReference>
<dbReference type="PANTHER" id="PTHR12537">
    <property type="entry name" value="RNA BINDING PROTEIN PUMILIO-RELATED"/>
    <property type="match status" value="1"/>
</dbReference>
<feature type="repeat" description="Pumilio" evidence="2">
    <location>
        <begin position="356"/>
        <end position="391"/>
    </location>
</feature>
<feature type="repeat" description="Pumilio" evidence="2">
    <location>
        <begin position="428"/>
        <end position="463"/>
    </location>
</feature>
<dbReference type="GO" id="GO:0005737">
    <property type="term" value="C:cytoplasm"/>
    <property type="evidence" value="ECO:0007669"/>
    <property type="project" value="TreeGrafter"/>
</dbReference>
<dbReference type="AlphaFoldDB" id="A0AAD1U3J6"/>
<evidence type="ECO:0000256" key="1">
    <source>
        <dbReference type="ARBA" id="ARBA00022737"/>
    </source>
</evidence>
<proteinExistence type="predicted"/>
<dbReference type="PROSITE" id="PS50303">
    <property type="entry name" value="PUM_HD"/>
    <property type="match status" value="1"/>
</dbReference>
<dbReference type="GO" id="GO:0010608">
    <property type="term" value="P:post-transcriptional regulation of gene expression"/>
    <property type="evidence" value="ECO:0007669"/>
    <property type="project" value="TreeGrafter"/>
</dbReference>